<organism evidence="1 2">
    <name type="scientific">Gossypium arboreum</name>
    <name type="common">Tree cotton</name>
    <name type="synonym">Gossypium nanking</name>
    <dbReference type="NCBI Taxonomy" id="29729"/>
    <lineage>
        <taxon>Eukaryota</taxon>
        <taxon>Viridiplantae</taxon>
        <taxon>Streptophyta</taxon>
        <taxon>Embryophyta</taxon>
        <taxon>Tracheophyta</taxon>
        <taxon>Spermatophyta</taxon>
        <taxon>Magnoliopsida</taxon>
        <taxon>eudicotyledons</taxon>
        <taxon>Gunneridae</taxon>
        <taxon>Pentapetalae</taxon>
        <taxon>rosids</taxon>
        <taxon>malvids</taxon>
        <taxon>Malvales</taxon>
        <taxon>Malvaceae</taxon>
        <taxon>Malvoideae</taxon>
        <taxon>Gossypium</taxon>
    </lineage>
</organism>
<evidence type="ECO:0000313" key="1">
    <source>
        <dbReference type="EMBL" id="KAK5824768.1"/>
    </source>
</evidence>
<accession>A0ABR0PK05</accession>
<evidence type="ECO:0000313" key="2">
    <source>
        <dbReference type="Proteomes" id="UP001358586"/>
    </source>
</evidence>
<name>A0ABR0PK05_GOSAR</name>
<dbReference type="EMBL" id="JARKNE010000006">
    <property type="protein sequence ID" value="KAK5824768.1"/>
    <property type="molecule type" value="Genomic_DNA"/>
</dbReference>
<protein>
    <submittedName>
        <fullName evidence="1">Uncharacterized protein</fullName>
    </submittedName>
</protein>
<keyword evidence="2" id="KW-1185">Reference proteome</keyword>
<proteinExistence type="predicted"/>
<gene>
    <name evidence="1" type="ORF">PVK06_019552</name>
</gene>
<dbReference type="Proteomes" id="UP001358586">
    <property type="component" value="Chromosome 6"/>
</dbReference>
<reference evidence="1 2" key="1">
    <citation type="submission" date="2023-03" db="EMBL/GenBank/DDBJ databases">
        <title>WGS of Gossypium arboreum.</title>
        <authorList>
            <person name="Yu D."/>
        </authorList>
    </citation>
    <scope>NUCLEOTIDE SEQUENCE [LARGE SCALE GENOMIC DNA]</scope>
    <source>
        <tissue evidence="1">Leaf</tissue>
    </source>
</reference>
<comment type="caution">
    <text evidence="1">The sequence shown here is derived from an EMBL/GenBank/DDBJ whole genome shotgun (WGS) entry which is preliminary data.</text>
</comment>
<sequence length="80" mass="9371">MSANEARKVLSIPLSRHRQEDKQAWRAQVFGEYSVRSGYKLLLKESAEVEPNLQRSTSRQEKRLHASKEFRWAWILGSRG</sequence>